<name>A0A2T3LAD4_9GAMM</name>
<proteinExistence type="predicted"/>
<sequence length="127" mass="14359">MVDENLTYITSDGFFKAYNFMGDAVDGGVSCFVEASGNQVNASYMNQRLKYDDNTRQYYVRPKNDSSDSFVLKWEYDSYGTLVQVYHGTSNTNLSIQSVASDLSFKTVIRNLKVADDDRAIQINLCN</sequence>
<dbReference type="AlphaFoldDB" id="A0A2T3LAD4"/>
<evidence type="ECO:0000313" key="1">
    <source>
        <dbReference type="EMBL" id="PSV48264.1"/>
    </source>
</evidence>
<dbReference type="Proteomes" id="UP000241803">
    <property type="component" value="Unassembled WGS sequence"/>
</dbReference>
<dbReference type="EMBL" id="PYOC01000002">
    <property type="protein sequence ID" value="PSV48264.1"/>
    <property type="molecule type" value="Genomic_DNA"/>
</dbReference>
<accession>A0A2T3LAD4</accession>
<protein>
    <submittedName>
        <fullName evidence="1">Uncharacterized protein</fullName>
    </submittedName>
</protein>
<comment type="caution">
    <text evidence="1">The sequence shown here is derived from an EMBL/GenBank/DDBJ whole genome shotgun (WGS) entry which is preliminary data.</text>
</comment>
<keyword evidence="2" id="KW-1185">Reference proteome</keyword>
<reference evidence="1 2" key="1">
    <citation type="submission" date="2018-03" db="EMBL/GenBank/DDBJ databases">
        <title>Whole genome sequencing of Histamine producing bacteria.</title>
        <authorList>
            <person name="Butler K."/>
        </authorList>
    </citation>
    <scope>NUCLEOTIDE SEQUENCE [LARGE SCALE GENOMIC DNA]</scope>
    <source>
        <strain evidence="1 2">ATCC 19614</strain>
    </source>
</reference>
<dbReference type="RefSeq" id="WP_107252873.1">
    <property type="nucleotide sequence ID" value="NZ_PYOC01000002.1"/>
</dbReference>
<evidence type="ECO:0000313" key="2">
    <source>
        <dbReference type="Proteomes" id="UP000241803"/>
    </source>
</evidence>
<organism evidence="1 2">
    <name type="scientific">Photobacterium indicum</name>
    <dbReference type="NCBI Taxonomy" id="81447"/>
    <lineage>
        <taxon>Bacteria</taxon>
        <taxon>Pseudomonadati</taxon>
        <taxon>Pseudomonadota</taxon>
        <taxon>Gammaproteobacteria</taxon>
        <taxon>Vibrionales</taxon>
        <taxon>Vibrionaceae</taxon>
        <taxon>Photobacterium</taxon>
    </lineage>
</organism>
<gene>
    <name evidence="1" type="ORF">C9J47_06975</name>
</gene>